<evidence type="ECO:0000256" key="4">
    <source>
        <dbReference type="SAM" id="Phobius"/>
    </source>
</evidence>
<dbReference type="PANTHER" id="PTHR11005">
    <property type="entry name" value="LYSOSOMAL ACID LIPASE-RELATED"/>
    <property type="match status" value="1"/>
</dbReference>
<feature type="compositionally biased region" description="Low complexity" evidence="3">
    <location>
        <begin position="517"/>
        <end position="539"/>
    </location>
</feature>
<evidence type="ECO:0000313" key="6">
    <source>
        <dbReference type="EMBL" id="KAL1878575.1"/>
    </source>
</evidence>
<sequence length="655" mass="71908">MPVPFLGRLNIVEYVALVGSFIFVGFEAAIRVFTLALPSSLLSLFYRASRRLFNRLTSPAQKRAQQRRNSTSTRIRDACDFVDLCALFGYTAEEHVVQTKDGYLLGLHRLAWRKGEEDRRVNAGPNSLKKRVVYLHHGLLMNSEVWVCLTDAERALPFALVERGFDVWFGNNRGNKYSKKSVHHSPASTKFWNFSIDEFAFHDIPDSIDYILATTGQPSLSYVGFSQGTAQAFAALAIHPKLNDQVNVFIALAPAMSPAGLHNGIVDALVKASPQVLYLLFGRRSILSSATLWQSLLYPPLFAKLIDLGLGFLFNWKTRNISVSQKLAAYPHLYSYTSTKSVVHWFQIIRNRCFQMFDDDVHQPLLRLSGAGGSKYTKVAKYPTRNIRTPVVLLYGGSDSLVDIRVMLRELPPRTLATEIPHYEHLDFLWARDVHVHVFPHVFDALESFTGAEHSAAEYEQYRTTRRRTLSVNGRAGPLRHHEIFDGATALGEEGRGHVSRVEEEGEEERGKPQRGSPTLSSPSFLTPADAAAAAAAAAQPRDQGYESARSSSPKVQAAASEASGVRGGGESGAAADRANSAANIAARVEPRTAPSGERPSSASSQLSFNSLRDGRGIALGTSRAVGGVTRTGAEAVANAGAAGQESESKRRRRL</sequence>
<feature type="domain" description="AB hydrolase-1" evidence="5">
    <location>
        <begin position="132"/>
        <end position="430"/>
    </location>
</feature>
<reference evidence="6 7" key="1">
    <citation type="journal article" date="2024" name="Commun. Biol.">
        <title>Comparative genomic analysis of thermophilic fungi reveals convergent evolutionary adaptations and gene losses.</title>
        <authorList>
            <person name="Steindorff A.S."/>
            <person name="Aguilar-Pontes M.V."/>
            <person name="Robinson A.J."/>
            <person name="Andreopoulos B."/>
            <person name="LaButti K."/>
            <person name="Kuo A."/>
            <person name="Mondo S."/>
            <person name="Riley R."/>
            <person name="Otillar R."/>
            <person name="Haridas S."/>
            <person name="Lipzen A."/>
            <person name="Grimwood J."/>
            <person name="Schmutz J."/>
            <person name="Clum A."/>
            <person name="Reid I.D."/>
            <person name="Moisan M.C."/>
            <person name="Butler G."/>
            <person name="Nguyen T.T.M."/>
            <person name="Dewar K."/>
            <person name="Conant G."/>
            <person name="Drula E."/>
            <person name="Henrissat B."/>
            <person name="Hansel C."/>
            <person name="Singer S."/>
            <person name="Hutchinson M.I."/>
            <person name="de Vries R.P."/>
            <person name="Natvig D.O."/>
            <person name="Powell A.J."/>
            <person name="Tsang A."/>
            <person name="Grigoriev I.V."/>
        </authorList>
    </citation>
    <scope>NUCLEOTIDE SEQUENCE [LARGE SCALE GENOMIC DNA]</scope>
    <source>
        <strain evidence="6 7">ATCC 24622</strain>
    </source>
</reference>
<evidence type="ECO:0000256" key="3">
    <source>
        <dbReference type="SAM" id="MobiDB-lite"/>
    </source>
</evidence>
<name>A0ABR3XRF1_9PEZI</name>
<evidence type="ECO:0000256" key="2">
    <source>
        <dbReference type="ARBA" id="ARBA00023098"/>
    </source>
</evidence>
<keyword evidence="4" id="KW-0472">Membrane</keyword>
<feature type="compositionally biased region" description="Basic and acidic residues" evidence="3">
    <location>
        <begin position="493"/>
        <end position="503"/>
    </location>
</feature>
<keyword evidence="4" id="KW-0812">Transmembrane</keyword>
<dbReference type="SUPFAM" id="SSF53474">
    <property type="entry name" value="alpha/beta-Hydrolases"/>
    <property type="match status" value="1"/>
</dbReference>
<organism evidence="6 7">
    <name type="scientific">Phialemonium thermophilum</name>
    <dbReference type="NCBI Taxonomy" id="223376"/>
    <lineage>
        <taxon>Eukaryota</taxon>
        <taxon>Fungi</taxon>
        <taxon>Dikarya</taxon>
        <taxon>Ascomycota</taxon>
        <taxon>Pezizomycotina</taxon>
        <taxon>Sordariomycetes</taxon>
        <taxon>Sordariomycetidae</taxon>
        <taxon>Cephalothecales</taxon>
        <taxon>Cephalothecaceae</taxon>
        <taxon>Phialemonium</taxon>
    </lineage>
</organism>
<evidence type="ECO:0000313" key="7">
    <source>
        <dbReference type="Proteomes" id="UP001586593"/>
    </source>
</evidence>
<dbReference type="Gene3D" id="3.40.50.1820">
    <property type="entry name" value="alpha/beta hydrolase"/>
    <property type="match status" value="1"/>
</dbReference>
<dbReference type="EMBL" id="JAZHXJ010000051">
    <property type="protein sequence ID" value="KAL1878575.1"/>
    <property type="molecule type" value="Genomic_DNA"/>
</dbReference>
<keyword evidence="7" id="KW-1185">Reference proteome</keyword>
<accession>A0ABR3XRF1</accession>
<feature type="transmembrane region" description="Helical" evidence="4">
    <location>
        <begin position="20"/>
        <end position="46"/>
    </location>
</feature>
<dbReference type="Proteomes" id="UP001586593">
    <property type="component" value="Unassembled WGS sequence"/>
</dbReference>
<keyword evidence="2" id="KW-0443">Lipid metabolism</keyword>
<dbReference type="Pfam" id="PF00561">
    <property type="entry name" value="Abhydrolase_1"/>
    <property type="match status" value="1"/>
</dbReference>
<protein>
    <recommendedName>
        <fullName evidence="5">AB hydrolase-1 domain-containing protein</fullName>
    </recommendedName>
</protein>
<dbReference type="InterPro" id="IPR000073">
    <property type="entry name" value="AB_hydrolase_1"/>
</dbReference>
<feature type="region of interest" description="Disordered" evidence="3">
    <location>
        <begin position="490"/>
        <end position="610"/>
    </location>
</feature>
<gene>
    <name evidence="6" type="ORF">VTK73DRAFT_7753</name>
</gene>
<keyword evidence="1" id="KW-0442">Lipid degradation</keyword>
<evidence type="ECO:0000256" key="1">
    <source>
        <dbReference type="ARBA" id="ARBA00022963"/>
    </source>
</evidence>
<feature type="compositionally biased region" description="Low complexity" evidence="3">
    <location>
        <begin position="601"/>
        <end position="610"/>
    </location>
</feature>
<dbReference type="InterPro" id="IPR029058">
    <property type="entry name" value="AB_hydrolase_fold"/>
</dbReference>
<feature type="compositionally biased region" description="Low complexity" evidence="3">
    <location>
        <begin position="574"/>
        <end position="588"/>
    </location>
</feature>
<evidence type="ECO:0000259" key="5">
    <source>
        <dbReference type="Pfam" id="PF00561"/>
    </source>
</evidence>
<comment type="caution">
    <text evidence="6">The sequence shown here is derived from an EMBL/GenBank/DDBJ whole genome shotgun (WGS) entry which is preliminary data.</text>
</comment>
<proteinExistence type="predicted"/>
<keyword evidence="4" id="KW-1133">Transmembrane helix</keyword>